<dbReference type="InterPro" id="IPR053134">
    <property type="entry name" value="RNA-dir_DNA_polymerase"/>
</dbReference>
<keyword evidence="6" id="KW-0378">Hydrolase</keyword>
<dbReference type="PROSITE" id="PS50878">
    <property type="entry name" value="RT_POL"/>
    <property type="match status" value="1"/>
</dbReference>
<organism evidence="9 10">
    <name type="scientific">Olea europaea subsp. europaea</name>
    <dbReference type="NCBI Taxonomy" id="158383"/>
    <lineage>
        <taxon>Eukaryota</taxon>
        <taxon>Viridiplantae</taxon>
        <taxon>Streptophyta</taxon>
        <taxon>Embryophyta</taxon>
        <taxon>Tracheophyta</taxon>
        <taxon>Spermatophyta</taxon>
        <taxon>Magnoliopsida</taxon>
        <taxon>eudicotyledons</taxon>
        <taxon>Gunneridae</taxon>
        <taxon>Pentapetalae</taxon>
        <taxon>asterids</taxon>
        <taxon>lamiids</taxon>
        <taxon>Lamiales</taxon>
        <taxon>Oleaceae</taxon>
        <taxon>Oleeae</taxon>
        <taxon>Olea</taxon>
    </lineage>
</organism>
<sequence>MPLIDELHGSKWFSKINLKARYHQIRMVEADIYKTAFKTHQGLHEFKVMPFVLTNAPSTLQSLMNEIFKAYLRKFVLVFFDDILVYSPDLNSNCKHLSNVLEILRKQTLYAEESKCLFGQPKVEHLGHIISTAGVSNDP</sequence>
<dbReference type="GO" id="GO:0004519">
    <property type="term" value="F:endonuclease activity"/>
    <property type="evidence" value="ECO:0007669"/>
    <property type="project" value="UniProtKB-KW"/>
</dbReference>
<feature type="domain" description="Reverse transcriptase" evidence="8">
    <location>
        <begin position="1"/>
        <end position="130"/>
    </location>
</feature>
<evidence type="ECO:0000256" key="3">
    <source>
        <dbReference type="ARBA" id="ARBA00022695"/>
    </source>
</evidence>
<keyword evidence="5" id="KW-0255">Endonuclease</keyword>
<dbReference type="CDD" id="cd01647">
    <property type="entry name" value="RT_LTR"/>
    <property type="match status" value="1"/>
</dbReference>
<dbReference type="InterPro" id="IPR043502">
    <property type="entry name" value="DNA/RNA_pol_sf"/>
</dbReference>
<evidence type="ECO:0000256" key="6">
    <source>
        <dbReference type="ARBA" id="ARBA00022801"/>
    </source>
</evidence>
<evidence type="ECO:0000256" key="5">
    <source>
        <dbReference type="ARBA" id="ARBA00022759"/>
    </source>
</evidence>
<dbReference type="OrthoDB" id="759867at2759"/>
<keyword evidence="7" id="KW-0695">RNA-directed DNA polymerase</keyword>
<accession>A0A8S0VI56</accession>
<evidence type="ECO:0000259" key="8">
    <source>
        <dbReference type="PROSITE" id="PS50878"/>
    </source>
</evidence>
<evidence type="ECO:0000313" key="10">
    <source>
        <dbReference type="Proteomes" id="UP000594638"/>
    </source>
</evidence>
<evidence type="ECO:0000256" key="2">
    <source>
        <dbReference type="ARBA" id="ARBA00022679"/>
    </source>
</evidence>
<keyword evidence="1" id="KW-0645">Protease</keyword>
<comment type="caution">
    <text evidence="9">The sequence shown here is derived from an EMBL/GenBank/DDBJ whole genome shotgun (WGS) entry which is preliminary data.</text>
</comment>
<dbReference type="GO" id="GO:0003964">
    <property type="term" value="F:RNA-directed DNA polymerase activity"/>
    <property type="evidence" value="ECO:0007669"/>
    <property type="project" value="UniProtKB-KW"/>
</dbReference>
<proteinExistence type="predicted"/>
<dbReference type="Proteomes" id="UP000594638">
    <property type="component" value="Unassembled WGS sequence"/>
</dbReference>
<dbReference type="Pfam" id="PF00078">
    <property type="entry name" value="RVT_1"/>
    <property type="match status" value="1"/>
</dbReference>
<dbReference type="EMBL" id="CACTIH010009604">
    <property type="protein sequence ID" value="CAA3032533.1"/>
    <property type="molecule type" value="Genomic_DNA"/>
</dbReference>
<name>A0A8S0VI56_OLEEU</name>
<keyword evidence="2" id="KW-0808">Transferase</keyword>
<dbReference type="GO" id="GO:0006508">
    <property type="term" value="P:proteolysis"/>
    <property type="evidence" value="ECO:0007669"/>
    <property type="project" value="UniProtKB-KW"/>
</dbReference>
<keyword evidence="10" id="KW-1185">Reference proteome</keyword>
<evidence type="ECO:0000256" key="4">
    <source>
        <dbReference type="ARBA" id="ARBA00022722"/>
    </source>
</evidence>
<dbReference type="GO" id="GO:0008233">
    <property type="term" value="F:peptidase activity"/>
    <property type="evidence" value="ECO:0007669"/>
    <property type="project" value="UniProtKB-KW"/>
</dbReference>
<dbReference type="Gene3D" id="3.10.10.10">
    <property type="entry name" value="HIV Type 1 Reverse Transcriptase, subunit A, domain 1"/>
    <property type="match status" value="1"/>
</dbReference>
<evidence type="ECO:0000313" key="9">
    <source>
        <dbReference type="EMBL" id="CAA3032533.1"/>
    </source>
</evidence>
<keyword evidence="3" id="KW-0548">Nucleotidyltransferase</keyword>
<dbReference type="PANTHER" id="PTHR24559:SF450">
    <property type="entry name" value="RNA-DIRECTED DNA POLYMERASE HOMOLOG"/>
    <property type="match status" value="1"/>
</dbReference>
<evidence type="ECO:0000256" key="1">
    <source>
        <dbReference type="ARBA" id="ARBA00022670"/>
    </source>
</evidence>
<protein>
    <recommendedName>
        <fullName evidence="8">Reverse transcriptase domain-containing protein</fullName>
    </recommendedName>
</protein>
<dbReference type="Gene3D" id="3.30.70.270">
    <property type="match status" value="1"/>
</dbReference>
<keyword evidence="4" id="KW-0540">Nuclease</keyword>
<dbReference type="AlphaFoldDB" id="A0A8S0VI56"/>
<dbReference type="FunFam" id="3.10.10.10:FF:000007">
    <property type="entry name" value="Retrovirus-related Pol polyprotein from transposon 17.6-like Protein"/>
    <property type="match status" value="1"/>
</dbReference>
<evidence type="ECO:0000256" key="7">
    <source>
        <dbReference type="ARBA" id="ARBA00022918"/>
    </source>
</evidence>
<dbReference type="SUPFAM" id="SSF56672">
    <property type="entry name" value="DNA/RNA polymerases"/>
    <property type="match status" value="1"/>
</dbReference>
<dbReference type="InterPro" id="IPR000477">
    <property type="entry name" value="RT_dom"/>
</dbReference>
<dbReference type="PANTHER" id="PTHR24559">
    <property type="entry name" value="TRANSPOSON TY3-I GAG-POL POLYPROTEIN"/>
    <property type="match status" value="1"/>
</dbReference>
<dbReference type="Gramene" id="OE9A096156T1">
    <property type="protein sequence ID" value="OE9A096156C1"/>
    <property type="gene ID" value="OE9A096156"/>
</dbReference>
<reference evidence="9 10" key="1">
    <citation type="submission" date="2019-12" db="EMBL/GenBank/DDBJ databases">
        <authorList>
            <person name="Alioto T."/>
            <person name="Alioto T."/>
            <person name="Gomez Garrido J."/>
        </authorList>
    </citation>
    <scope>NUCLEOTIDE SEQUENCE [LARGE SCALE GENOMIC DNA]</scope>
</reference>
<dbReference type="InterPro" id="IPR043128">
    <property type="entry name" value="Rev_trsase/Diguanyl_cyclase"/>
</dbReference>
<gene>
    <name evidence="9" type="ORF">OLEA9_A096156</name>
</gene>